<gene>
    <name evidence="1" type="ORF">AL00_16845</name>
</gene>
<dbReference type="Proteomes" id="UP000028135">
    <property type="component" value="Unassembled WGS sequence"/>
</dbReference>
<proteinExistence type="predicted"/>
<organism evidence="1 2">
    <name type="scientific">Sphingobium indicum F2</name>
    <dbReference type="NCBI Taxonomy" id="1450518"/>
    <lineage>
        <taxon>Bacteria</taxon>
        <taxon>Pseudomonadati</taxon>
        <taxon>Pseudomonadota</taxon>
        <taxon>Alphaproteobacteria</taxon>
        <taxon>Sphingomonadales</taxon>
        <taxon>Sphingomonadaceae</taxon>
        <taxon>Sphingobium</taxon>
    </lineage>
</organism>
<dbReference type="RefSeq" id="WP_020818206.1">
    <property type="nucleotide sequence ID" value="NZ_JANF02000081.1"/>
</dbReference>
<dbReference type="EMBL" id="JANF02000081">
    <property type="protein sequence ID" value="KER35253.1"/>
    <property type="molecule type" value="Genomic_DNA"/>
</dbReference>
<accession>A0A8E0WPX4</accession>
<dbReference type="AlphaFoldDB" id="A0A8E0WPX4"/>
<sequence>MTVRVGLQLFPATLASSKLVNKKMRQELAALSDEPLDLSELAIDYRRAHNALMALLLSFYTPRLEEMAHYAAAVYRRFEIPHDAAPVIWEGDHPESGLASQRRAIMTGFDEMLRAFALRERLNAEIAA</sequence>
<name>A0A8E0WPX4_9SPHN</name>
<evidence type="ECO:0000313" key="1">
    <source>
        <dbReference type="EMBL" id="KER35253.1"/>
    </source>
</evidence>
<evidence type="ECO:0000313" key="2">
    <source>
        <dbReference type="Proteomes" id="UP000028135"/>
    </source>
</evidence>
<protein>
    <submittedName>
        <fullName evidence="1">Uncharacterized protein</fullName>
    </submittedName>
</protein>
<comment type="caution">
    <text evidence="1">The sequence shown here is derived from an EMBL/GenBank/DDBJ whole genome shotgun (WGS) entry which is preliminary data.</text>
</comment>
<reference evidence="1 2" key="1">
    <citation type="submission" date="2014-05" db="EMBL/GenBank/DDBJ databases">
        <title>Genome Announcement of Sphingobium lucknowense F2.</title>
        <authorList>
            <person name="Lal R."/>
            <person name="Negi V."/>
            <person name="Lata P."/>
            <person name="Sangwan N."/>
            <person name="Gupta S.K."/>
            <person name="Rao D.L.N."/>
            <person name="Das S."/>
        </authorList>
    </citation>
    <scope>NUCLEOTIDE SEQUENCE [LARGE SCALE GENOMIC DNA]</scope>
    <source>
        <strain evidence="1 2">F2</strain>
    </source>
</reference>